<protein>
    <recommendedName>
        <fullName evidence="3">Plasmid segregation centromere-binding protein ParR</fullName>
    </recommendedName>
</protein>
<dbReference type="HOGENOM" id="CLU_176902_0_0_9"/>
<gene>
    <name evidence="1" type="ORF">HMPREF9460_04231</name>
</gene>
<proteinExistence type="predicted"/>
<dbReference type="RefSeq" id="WP_009260174.1">
    <property type="nucleotide sequence ID" value="NZ_KN174172.1"/>
</dbReference>
<dbReference type="Proteomes" id="UP000029585">
    <property type="component" value="Unassembled WGS sequence"/>
</dbReference>
<keyword evidence="2" id="KW-1185">Reference proteome</keyword>
<dbReference type="eggNOG" id="ENOG50331KD">
    <property type="taxonomic scope" value="Bacteria"/>
</dbReference>
<organism evidence="1 2">
    <name type="scientific">Flavonifractor plautii 1_3_50AFAA</name>
    <dbReference type="NCBI Taxonomy" id="742738"/>
    <lineage>
        <taxon>Bacteria</taxon>
        <taxon>Bacillati</taxon>
        <taxon>Bacillota</taxon>
        <taxon>Clostridia</taxon>
        <taxon>Eubacteriales</taxon>
        <taxon>Oscillospiraceae</taxon>
        <taxon>Flavonifractor</taxon>
    </lineage>
</organism>
<comment type="caution">
    <text evidence="1">The sequence shown here is derived from an EMBL/GenBank/DDBJ whole genome shotgun (WGS) entry which is preliminary data.</text>
</comment>
<evidence type="ECO:0000313" key="2">
    <source>
        <dbReference type="Proteomes" id="UP000029585"/>
    </source>
</evidence>
<dbReference type="GeneID" id="68929663"/>
<accession>A0A096D2S0</accession>
<dbReference type="AlphaFoldDB" id="A0A096D2S0"/>
<evidence type="ECO:0008006" key="3">
    <source>
        <dbReference type="Google" id="ProtNLM"/>
    </source>
</evidence>
<dbReference type="EMBL" id="ADLO01000138">
    <property type="protein sequence ID" value="KGF51779.1"/>
    <property type="molecule type" value="Genomic_DNA"/>
</dbReference>
<reference evidence="1 2" key="1">
    <citation type="submission" date="2011-08" db="EMBL/GenBank/DDBJ databases">
        <title>The Genome Sequence of Clostridium orbiscindens 1_3_50AFAA.</title>
        <authorList>
            <consortium name="The Broad Institute Genome Sequencing Platform"/>
            <person name="Earl A."/>
            <person name="Ward D."/>
            <person name="Feldgarden M."/>
            <person name="Gevers D."/>
            <person name="Daigneault M."/>
            <person name="Strauss J."/>
            <person name="Allen-Vercoe E."/>
            <person name="Young S.K."/>
            <person name="Zeng Q."/>
            <person name="Gargeya S."/>
            <person name="Fitzgerald M."/>
            <person name="Haas B."/>
            <person name="Abouelleil A."/>
            <person name="Alvarado L."/>
            <person name="Arachchi H.M."/>
            <person name="Berlin A."/>
            <person name="Brown A."/>
            <person name="Chapman S.B."/>
            <person name="Chen Z."/>
            <person name="Dunbar C."/>
            <person name="Freedman E."/>
            <person name="Gearin G."/>
            <person name="Gellesch M."/>
            <person name="Goldberg J."/>
            <person name="Griggs A."/>
            <person name="Gujja S."/>
            <person name="Heiman D."/>
            <person name="Howarth C."/>
            <person name="Larson L."/>
            <person name="Lui A."/>
            <person name="MacDonald P.J.P."/>
            <person name="Montmayeur A."/>
            <person name="Murphy C."/>
            <person name="Neiman D."/>
            <person name="Pearson M."/>
            <person name="Priest M."/>
            <person name="Roberts A."/>
            <person name="Saif S."/>
            <person name="Shea T."/>
            <person name="Shenoy N."/>
            <person name="Sisk P."/>
            <person name="Stolte C."/>
            <person name="Sykes S."/>
            <person name="Wortman J."/>
            <person name="Nusbaum C."/>
            <person name="Birren B."/>
        </authorList>
    </citation>
    <scope>NUCLEOTIDE SEQUENCE [LARGE SCALE GENOMIC DNA]</scope>
    <source>
        <strain evidence="1 2">1_3_50AFAA</strain>
    </source>
</reference>
<name>A0A096D2S0_FLAPL</name>
<sequence>MADKRRLNLSFSLTSPQQREAWRILSSIPVGQRTDTVCRMVCKAHEQDALLSAIRGLIREELRHLDLTTEKSRQAQAGDMDENVLGFLLALQQEGDEIT</sequence>
<dbReference type="PATRIC" id="fig|742738.3.peg.4339"/>
<evidence type="ECO:0000313" key="1">
    <source>
        <dbReference type="EMBL" id="KGF51779.1"/>
    </source>
</evidence>